<protein>
    <submittedName>
        <fullName evidence="2">Uncharacterized protein</fullName>
    </submittedName>
</protein>
<evidence type="ECO:0000313" key="1">
    <source>
        <dbReference type="Proteomes" id="UP000887576"/>
    </source>
</evidence>
<accession>A0AC34QYQ0</accession>
<name>A0AC34QYQ0_9BILA</name>
<evidence type="ECO:0000313" key="2">
    <source>
        <dbReference type="WBParaSite" id="JU765_v2.g20506.t1"/>
    </source>
</evidence>
<dbReference type="WBParaSite" id="JU765_v2.g20506.t1">
    <property type="protein sequence ID" value="JU765_v2.g20506.t1"/>
    <property type="gene ID" value="JU765_v2.g20506"/>
</dbReference>
<organism evidence="1 2">
    <name type="scientific">Panagrolaimus sp. JU765</name>
    <dbReference type="NCBI Taxonomy" id="591449"/>
    <lineage>
        <taxon>Eukaryota</taxon>
        <taxon>Metazoa</taxon>
        <taxon>Ecdysozoa</taxon>
        <taxon>Nematoda</taxon>
        <taxon>Chromadorea</taxon>
        <taxon>Rhabditida</taxon>
        <taxon>Tylenchina</taxon>
        <taxon>Panagrolaimomorpha</taxon>
        <taxon>Panagrolaimoidea</taxon>
        <taxon>Panagrolaimidae</taxon>
        <taxon>Panagrolaimus</taxon>
    </lineage>
</organism>
<sequence>MQDGDGANTGQKYFTRQDIENILKENPDITNDDFDATFYLVSSSADRFIEKSGDGRGGVFKLDYNEGMKTLVTKALTSMIDSKYENSQEADERKGGVFKLDYNEGMKTLVTKALTSMIDSKYENSQEADERKGLPVFVFTALLKRGLVEEDKLPIVLKHPLNELLQEISRLKADGFVNVVTKDPSYEFHPKECGFLYGVDLLKVARNQLQIVLQYQANYINRRLYEKSQIVPTKIHKQKVARMIEYVKKTCPEEEMEEMLQDVNNEFDHGKRTKIRRYRQFRDYLKKVEMMLNESIWVIYKYQQIEERRRKDQGVSNTKTRKRGPTSYDNDSEAKRFKY</sequence>
<reference evidence="2" key="1">
    <citation type="submission" date="2022-11" db="UniProtKB">
        <authorList>
            <consortium name="WormBaseParasite"/>
        </authorList>
    </citation>
    <scope>IDENTIFICATION</scope>
</reference>
<dbReference type="Proteomes" id="UP000887576">
    <property type="component" value="Unplaced"/>
</dbReference>
<proteinExistence type="predicted"/>